<evidence type="ECO:0000313" key="25">
    <source>
        <dbReference type="EMBL" id="KAI5346886.1"/>
    </source>
</evidence>
<feature type="domain" description="Protein kinase" evidence="24">
    <location>
        <begin position="695"/>
        <end position="1000"/>
    </location>
</feature>
<evidence type="ECO:0000256" key="9">
    <source>
        <dbReference type="ARBA" id="ARBA00022679"/>
    </source>
</evidence>
<evidence type="ECO:0000256" key="8">
    <source>
        <dbReference type="ARBA" id="ARBA00022614"/>
    </source>
</evidence>
<evidence type="ECO:0000256" key="5">
    <source>
        <dbReference type="ARBA" id="ARBA00022475"/>
    </source>
</evidence>
<keyword evidence="19" id="KW-0325">Glycoprotein</keyword>
<dbReference type="SMART" id="SM00369">
    <property type="entry name" value="LRR_TYP"/>
    <property type="match status" value="5"/>
</dbReference>
<evidence type="ECO:0000256" key="15">
    <source>
        <dbReference type="ARBA" id="ARBA00022840"/>
    </source>
</evidence>
<keyword evidence="26" id="KW-1185">Reference proteome</keyword>
<dbReference type="InterPro" id="IPR008271">
    <property type="entry name" value="Ser/Thr_kinase_AS"/>
</dbReference>
<evidence type="ECO:0000256" key="17">
    <source>
        <dbReference type="ARBA" id="ARBA00023136"/>
    </source>
</evidence>
<dbReference type="InterPro" id="IPR011009">
    <property type="entry name" value="Kinase-like_dom_sf"/>
</dbReference>
<comment type="subcellular location">
    <subcellularLocation>
        <location evidence="1">Cell membrane</location>
        <topology evidence="1">Single-pass type I membrane protein</topology>
    </subcellularLocation>
</comment>
<dbReference type="InterPro" id="IPR003591">
    <property type="entry name" value="Leu-rich_rpt_typical-subtyp"/>
</dbReference>
<dbReference type="SUPFAM" id="SSF56112">
    <property type="entry name" value="Protein kinase-like (PK-like)"/>
    <property type="match status" value="1"/>
</dbReference>
<evidence type="ECO:0000256" key="13">
    <source>
        <dbReference type="ARBA" id="ARBA00022741"/>
    </source>
</evidence>
<dbReference type="Gene3D" id="3.30.200.20">
    <property type="entry name" value="Phosphorylase Kinase, domain 1"/>
    <property type="match status" value="1"/>
</dbReference>
<dbReference type="PANTHER" id="PTHR27008">
    <property type="entry name" value="OS04G0122200 PROTEIN"/>
    <property type="match status" value="1"/>
</dbReference>
<dbReference type="FunFam" id="3.30.200.20:FF:000432">
    <property type="entry name" value="LRR receptor-like serine/threonine-protein kinase EFR"/>
    <property type="match status" value="1"/>
</dbReference>
<dbReference type="FunFam" id="3.80.10.10:FF:001158">
    <property type="entry name" value="Leucine-rich repeat protein kinase family protein"/>
    <property type="match status" value="1"/>
</dbReference>
<dbReference type="FunFam" id="1.10.510.10:FF:000358">
    <property type="entry name" value="Putative leucine-rich repeat receptor-like serine/threonine-protein kinase"/>
    <property type="match status" value="1"/>
</dbReference>
<dbReference type="InterPro" id="IPR000719">
    <property type="entry name" value="Prot_kinase_dom"/>
</dbReference>
<dbReference type="InterPro" id="IPR001611">
    <property type="entry name" value="Leu-rich_rpt"/>
</dbReference>
<evidence type="ECO:0000256" key="18">
    <source>
        <dbReference type="ARBA" id="ARBA00023170"/>
    </source>
</evidence>
<evidence type="ECO:0000256" key="4">
    <source>
        <dbReference type="ARBA" id="ARBA00012513"/>
    </source>
</evidence>
<keyword evidence="13 22" id="KW-0547">Nucleotide-binding</keyword>
<dbReference type="SUPFAM" id="SSF52058">
    <property type="entry name" value="L domain-like"/>
    <property type="match status" value="2"/>
</dbReference>
<dbReference type="Pfam" id="PF08263">
    <property type="entry name" value="LRRNT_2"/>
    <property type="match status" value="1"/>
</dbReference>
<evidence type="ECO:0000256" key="1">
    <source>
        <dbReference type="ARBA" id="ARBA00004251"/>
    </source>
</evidence>
<dbReference type="PROSITE" id="PS50011">
    <property type="entry name" value="PROTEIN_KINASE_DOM"/>
    <property type="match status" value="1"/>
</dbReference>
<protein>
    <recommendedName>
        <fullName evidence="4">non-specific serine/threonine protein kinase</fullName>
        <ecNumber evidence="4">2.7.11.1</ecNumber>
    </recommendedName>
</protein>
<evidence type="ECO:0000256" key="6">
    <source>
        <dbReference type="ARBA" id="ARBA00022527"/>
    </source>
</evidence>
<dbReference type="EMBL" id="JAJFAZ020000002">
    <property type="protein sequence ID" value="KAI5346886.1"/>
    <property type="molecule type" value="Genomic_DNA"/>
</dbReference>
<evidence type="ECO:0000256" key="22">
    <source>
        <dbReference type="PROSITE-ProRule" id="PRU10141"/>
    </source>
</evidence>
<dbReference type="PANTHER" id="PTHR27008:SF596">
    <property type="entry name" value="OS02G0215500 PROTEIN"/>
    <property type="match status" value="1"/>
</dbReference>
<dbReference type="InterPro" id="IPR051809">
    <property type="entry name" value="Plant_receptor-like_S/T_kinase"/>
</dbReference>
<evidence type="ECO:0000256" key="23">
    <source>
        <dbReference type="SAM" id="Phobius"/>
    </source>
</evidence>
<evidence type="ECO:0000256" key="21">
    <source>
        <dbReference type="ARBA" id="ARBA00048679"/>
    </source>
</evidence>
<evidence type="ECO:0000256" key="2">
    <source>
        <dbReference type="ARBA" id="ARBA00008684"/>
    </source>
</evidence>
<dbReference type="Gene3D" id="3.80.10.10">
    <property type="entry name" value="Ribonuclease Inhibitor"/>
    <property type="match status" value="4"/>
</dbReference>
<dbReference type="InterPro" id="IPR013210">
    <property type="entry name" value="LRR_N_plant-typ"/>
</dbReference>
<evidence type="ECO:0000256" key="11">
    <source>
        <dbReference type="ARBA" id="ARBA00022729"/>
    </source>
</evidence>
<keyword evidence="15 22" id="KW-0067">ATP-binding</keyword>
<dbReference type="EC" id="2.7.11.1" evidence="4"/>
<keyword evidence="18" id="KW-0675">Receptor</keyword>
<dbReference type="PROSITE" id="PS00107">
    <property type="entry name" value="PROTEIN_KINASE_ATP"/>
    <property type="match status" value="1"/>
</dbReference>
<keyword evidence="16 23" id="KW-1133">Transmembrane helix</keyword>
<dbReference type="InterPro" id="IPR032675">
    <property type="entry name" value="LRR_dom_sf"/>
</dbReference>
<gene>
    <name evidence="25" type="ORF">L3X38_014765</name>
</gene>
<evidence type="ECO:0000256" key="12">
    <source>
        <dbReference type="ARBA" id="ARBA00022737"/>
    </source>
</evidence>
<keyword evidence="14" id="KW-0418">Kinase</keyword>
<keyword evidence="5" id="KW-1003">Cell membrane</keyword>
<keyword evidence="9" id="KW-0808">Transferase</keyword>
<dbReference type="FunFam" id="3.80.10.10:FF:000288">
    <property type="entry name" value="LRR receptor-like serine/threonine-protein kinase EFR"/>
    <property type="match status" value="1"/>
</dbReference>
<feature type="binding site" evidence="22">
    <location>
        <position position="725"/>
    </location>
    <ligand>
        <name>ATP</name>
        <dbReference type="ChEBI" id="CHEBI:30616"/>
    </ligand>
</feature>
<evidence type="ECO:0000313" key="26">
    <source>
        <dbReference type="Proteomes" id="UP001054821"/>
    </source>
</evidence>
<dbReference type="GO" id="GO:0005524">
    <property type="term" value="F:ATP binding"/>
    <property type="evidence" value="ECO:0007669"/>
    <property type="project" value="UniProtKB-UniRule"/>
</dbReference>
<keyword evidence="6" id="KW-0723">Serine/threonine-protein kinase</keyword>
<dbReference type="Gene3D" id="1.10.510.10">
    <property type="entry name" value="Transferase(Phosphotransferase) domain 1"/>
    <property type="match status" value="1"/>
</dbReference>
<dbReference type="FunFam" id="3.80.10.10:FF:000275">
    <property type="entry name" value="Leucine-rich repeat receptor-like protein kinase"/>
    <property type="match status" value="1"/>
</dbReference>
<dbReference type="InterPro" id="IPR001245">
    <property type="entry name" value="Ser-Thr/Tyr_kinase_cat_dom"/>
</dbReference>
<keyword evidence="10 23" id="KW-0812">Transmembrane</keyword>
<organism evidence="25 26">
    <name type="scientific">Prunus dulcis</name>
    <name type="common">Almond</name>
    <name type="synonym">Amygdalus dulcis</name>
    <dbReference type="NCBI Taxonomy" id="3755"/>
    <lineage>
        <taxon>Eukaryota</taxon>
        <taxon>Viridiplantae</taxon>
        <taxon>Streptophyta</taxon>
        <taxon>Embryophyta</taxon>
        <taxon>Tracheophyta</taxon>
        <taxon>Spermatophyta</taxon>
        <taxon>Magnoliopsida</taxon>
        <taxon>eudicotyledons</taxon>
        <taxon>Gunneridae</taxon>
        <taxon>Pentapetalae</taxon>
        <taxon>rosids</taxon>
        <taxon>fabids</taxon>
        <taxon>Rosales</taxon>
        <taxon>Rosaceae</taxon>
        <taxon>Amygdaloideae</taxon>
        <taxon>Amygdaleae</taxon>
        <taxon>Prunus</taxon>
    </lineage>
</organism>
<proteinExistence type="inferred from homology"/>
<dbReference type="Proteomes" id="UP001054821">
    <property type="component" value="Chromosome 2"/>
</dbReference>
<comment type="similarity">
    <text evidence="2">Belongs to the protein kinase superfamily. Ser/Thr protein kinase family.</text>
</comment>
<name>A0AAD4WPD4_PRUDU</name>
<dbReference type="PROSITE" id="PS00108">
    <property type="entry name" value="PROTEIN_KINASE_ST"/>
    <property type="match status" value="1"/>
</dbReference>
<evidence type="ECO:0000256" key="20">
    <source>
        <dbReference type="ARBA" id="ARBA00047899"/>
    </source>
</evidence>
<dbReference type="GO" id="GO:0005886">
    <property type="term" value="C:plasma membrane"/>
    <property type="evidence" value="ECO:0007669"/>
    <property type="project" value="UniProtKB-SubCell"/>
</dbReference>
<keyword evidence="12" id="KW-0677">Repeat</keyword>
<comment type="catalytic activity">
    <reaction evidence="20">
        <text>L-threonyl-[protein] + ATP = O-phospho-L-threonyl-[protein] + ADP + H(+)</text>
        <dbReference type="Rhea" id="RHEA:46608"/>
        <dbReference type="Rhea" id="RHEA-COMP:11060"/>
        <dbReference type="Rhea" id="RHEA-COMP:11605"/>
        <dbReference type="ChEBI" id="CHEBI:15378"/>
        <dbReference type="ChEBI" id="CHEBI:30013"/>
        <dbReference type="ChEBI" id="CHEBI:30616"/>
        <dbReference type="ChEBI" id="CHEBI:61977"/>
        <dbReference type="ChEBI" id="CHEBI:456216"/>
        <dbReference type="EC" id="2.7.11.1"/>
    </reaction>
</comment>
<evidence type="ECO:0000256" key="16">
    <source>
        <dbReference type="ARBA" id="ARBA00022989"/>
    </source>
</evidence>
<reference evidence="25 26" key="1">
    <citation type="journal article" date="2022" name="G3 (Bethesda)">
        <title>Whole-genome sequence and methylome profiling of the almond [Prunus dulcis (Mill.) D.A. Webb] cultivar 'Nonpareil'.</title>
        <authorList>
            <person name="D'Amico-Willman K.M."/>
            <person name="Ouma W.Z."/>
            <person name="Meulia T."/>
            <person name="Sideli G.M."/>
            <person name="Gradziel T.M."/>
            <person name="Fresnedo-Ramirez J."/>
        </authorList>
    </citation>
    <scope>NUCLEOTIDE SEQUENCE [LARGE SCALE GENOMIC DNA]</scope>
    <source>
        <strain evidence="25">Clone GOH B32 T37-40</strain>
    </source>
</reference>
<evidence type="ECO:0000256" key="14">
    <source>
        <dbReference type="ARBA" id="ARBA00022777"/>
    </source>
</evidence>
<keyword evidence="7" id="KW-0597">Phosphoprotein</keyword>
<comment type="similarity">
    <text evidence="3">Belongs to the RLP family.</text>
</comment>
<dbReference type="GO" id="GO:0004674">
    <property type="term" value="F:protein serine/threonine kinase activity"/>
    <property type="evidence" value="ECO:0007669"/>
    <property type="project" value="UniProtKB-KW"/>
</dbReference>
<dbReference type="Pfam" id="PF00560">
    <property type="entry name" value="LRR_1"/>
    <property type="match status" value="7"/>
</dbReference>
<keyword evidence="11" id="KW-0732">Signal</keyword>
<keyword evidence="17 23" id="KW-0472">Membrane</keyword>
<evidence type="ECO:0000256" key="19">
    <source>
        <dbReference type="ARBA" id="ARBA00023180"/>
    </source>
</evidence>
<evidence type="ECO:0000256" key="10">
    <source>
        <dbReference type="ARBA" id="ARBA00022692"/>
    </source>
</evidence>
<dbReference type="AlphaFoldDB" id="A0AAD4WPD4"/>
<evidence type="ECO:0000256" key="7">
    <source>
        <dbReference type="ARBA" id="ARBA00022553"/>
    </source>
</evidence>
<comment type="catalytic activity">
    <reaction evidence="21">
        <text>L-seryl-[protein] + ATP = O-phospho-L-seryl-[protein] + ADP + H(+)</text>
        <dbReference type="Rhea" id="RHEA:17989"/>
        <dbReference type="Rhea" id="RHEA-COMP:9863"/>
        <dbReference type="Rhea" id="RHEA-COMP:11604"/>
        <dbReference type="ChEBI" id="CHEBI:15378"/>
        <dbReference type="ChEBI" id="CHEBI:29999"/>
        <dbReference type="ChEBI" id="CHEBI:30616"/>
        <dbReference type="ChEBI" id="CHEBI:83421"/>
        <dbReference type="ChEBI" id="CHEBI:456216"/>
        <dbReference type="EC" id="2.7.11.1"/>
    </reaction>
</comment>
<sequence length="1005" mass="109269">MHLNYPITTNRYRLGLGGNETDRLALLAIKAQIKQDPHQLLSSWNESIHFCLWHGVTCSRRQHQRVSMLDLQSQNFAGSISPQIGNLSFLRELYLQNNSFTYEIPSEIGHLHRLKILRLDQNKLSGPVPAKISSCINLIFIHFGNNRLVGKIPSEISTLSKLQKLVLQSNNFTGEIPPSLGNLSSLEILGATYNNLLGSIPTSLGQLKKLTRFAMDSNNLSGTIPPSFYNLSALVIFTLAINQFQGSIPSDLAKTLPNLQTFEFHTNQFTGSIPSSISNATSLVAFEVSNNKLTGQVPNLERLHNLVNFNIQFNHLGSGQHGDLRFVSDLCNATRLWRLIISSNNFGGTLPASIANLSTTLEVLVVQRNKLHGSIPAGIGNLVNLEFLALGENSFTGSIPTDFGKLSMVEEIDLQVNQLSGTIPSSFGNLTKLSALGMQGNNLQGSIGVLGGCLGLQEMYASQNNFSGPIPQQLLGLPSLSIYLDLSKNHFTGSLPMEVGKLNNLGALDVSDNLLSGELPNSLGSCIHLEVLHLQGNFFKGIIPSSMISVKGIQDLDISHNNFSGEIPRFLESFALLKNLNLSFNQFWGAVPTGGVFKNASATSVVGNTGLCGGVPNLHLAKCKSKEPHGGGLSRGLKILISIVVGFALLGIAVVLYFLFLRSSRKENRETALSTSMNSVLQVSYSTLLKATNGFSSANLIGVGSFGSVYKGLLDFDGAQLVAIKVFNMLHHGASKSFLAECEALRNIRHRNLVKIITACSTVDYQGNDFKALVYELMDNGSLEEWLHSTIETKEETYAPKNLNLLQRLNITIDIACALDYLHNDCETPIVHCDLKPSNVLLDAELTGHVSDFGLARFLAKLADKASANQASSIGIKGSVGYAAPEYGMGSEVSKSGDVYSFGILLLEMFTGRRPTDHMFSDGLNLHNFVKTAFPDRVTEIADLLLQEGSIESPEQYSTKARRVEECLSLIFKLGIACSVESPANRKDMSDVASELHSIRDMLLG</sequence>
<feature type="transmembrane region" description="Helical" evidence="23">
    <location>
        <begin position="639"/>
        <end position="660"/>
    </location>
</feature>
<accession>A0AAD4WPD4</accession>
<evidence type="ECO:0000259" key="24">
    <source>
        <dbReference type="PROSITE" id="PS50011"/>
    </source>
</evidence>
<comment type="caution">
    <text evidence="25">The sequence shown here is derived from an EMBL/GenBank/DDBJ whole genome shotgun (WGS) entry which is preliminary data.</text>
</comment>
<dbReference type="InterPro" id="IPR017441">
    <property type="entry name" value="Protein_kinase_ATP_BS"/>
</dbReference>
<evidence type="ECO:0000256" key="3">
    <source>
        <dbReference type="ARBA" id="ARBA00009592"/>
    </source>
</evidence>
<dbReference type="Pfam" id="PF07714">
    <property type="entry name" value="PK_Tyr_Ser-Thr"/>
    <property type="match status" value="1"/>
</dbReference>
<keyword evidence="8" id="KW-0433">Leucine-rich repeat</keyword>
<dbReference type="Pfam" id="PF13855">
    <property type="entry name" value="LRR_8"/>
    <property type="match status" value="1"/>
</dbReference>
<dbReference type="SMART" id="SM00220">
    <property type="entry name" value="S_TKc"/>
    <property type="match status" value="1"/>
</dbReference>